<dbReference type="VEuPathDB" id="TriTrypDB:LpyrH10_17_1020"/>
<feature type="region of interest" description="Disordered" evidence="1">
    <location>
        <begin position="903"/>
        <end position="927"/>
    </location>
</feature>
<feature type="region of interest" description="Disordered" evidence="1">
    <location>
        <begin position="90"/>
        <end position="110"/>
    </location>
</feature>
<feature type="compositionally biased region" description="Polar residues" evidence="1">
    <location>
        <begin position="95"/>
        <end position="110"/>
    </location>
</feature>
<dbReference type="RefSeq" id="XP_015655715.1">
    <property type="nucleotide sequence ID" value="XM_015805709.1"/>
</dbReference>
<proteinExistence type="predicted"/>
<evidence type="ECO:0000313" key="2">
    <source>
        <dbReference type="EMBL" id="KPA77276.1"/>
    </source>
</evidence>
<dbReference type="OrthoDB" id="273475at2759"/>
<dbReference type="EMBL" id="LGTL01000017">
    <property type="protein sequence ID" value="KPA77276.1"/>
    <property type="molecule type" value="Genomic_DNA"/>
</dbReference>
<dbReference type="AlphaFoldDB" id="A0A0M9FWE7"/>
<reference evidence="2 3" key="1">
    <citation type="submission" date="2015-07" db="EMBL/GenBank/DDBJ databases">
        <title>High-quality genome of monoxenous trypanosomatid Leptomonas pyrrhocoris.</title>
        <authorList>
            <person name="Flegontov P."/>
            <person name="Butenko A."/>
            <person name="Firsov S."/>
            <person name="Vlcek C."/>
            <person name="Logacheva M.D."/>
            <person name="Field M."/>
            <person name="Filatov D."/>
            <person name="Flegontova O."/>
            <person name="Gerasimov E."/>
            <person name="Jackson A.P."/>
            <person name="Kelly S."/>
            <person name="Opperdoes F."/>
            <person name="O'Reilly A."/>
            <person name="Votypka J."/>
            <person name="Yurchenko V."/>
            <person name="Lukes J."/>
        </authorList>
    </citation>
    <scope>NUCLEOTIDE SEQUENCE [LARGE SCALE GENOMIC DNA]</scope>
    <source>
        <strain evidence="2">H10</strain>
    </source>
</reference>
<feature type="compositionally biased region" description="Low complexity" evidence="1">
    <location>
        <begin position="610"/>
        <end position="623"/>
    </location>
</feature>
<dbReference type="GeneID" id="26907456"/>
<feature type="compositionally biased region" description="Low complexity" evidence="1">
    <location>
        <begin position="537"/>
        <end position="558"/>
    </location>
</feature>
<dbReference type="Proteomes" id="UP000037923">
    <property type="component" value="Unassembled WGS sequence"/>
</dbReference>
<feature type="region of interest" description="Disordered" evidence="1">
    <location>
        <begin position="193"/>
        <end position="242"/>
    </location>
</feature>
<dbReference type="OMA" id="PQYFVVV"/>
<keyword evidence="3" id="KW-1185">Reference proteome</keyword>
<accession>A0A0M9FWE7</accession>
<protein>
    <submittedName>
        <fullName evidence="2">Uncharacterized protein</fullName>
    </submittedName>
</protein>
<gene>
    <name evidence="2" type="ORF">ABB37_07170</name>
</gene>
<evidence type="ECO:0000313" key="3">
    <source>
        <dbReference type="Proteomes" id="UP000037923"/>
    </source>
</evidence>
<organism evidence="2 3">
    <name type="scientific">Leptomonas pyrrhocoris</name>
    <name type="common">Firebug parasite</name>
    <dbReference type="NCBI Taxonomy" id="157538"/>
    <lineage>
        <taxon>Eukaryota</taxon>
        <taxon>Discoba</taxon>
        <taxon>Euglenozoa</taxon>
        <taxon>Kinetoplastea</taxon>
        <taxon>Metakinetoplastina</taxon>
        <taxon>Trypanosomatida</taxon>
        <taxon>Trypanosomatidae</taxon>
        <taxon>Leishmaniinae</taxon>
        <taxon>Leptomonas</taxon>
    </lineage>
</organism>
<feature type="compositionally biased region" description="Low complexity" evidence="1">
    <location>
        <begin position="518"/>
        <end position="528"/>
    </location>
</feature>
<name>A0A0M9FWE7_LEPPY</name>
<evidence type="ECO:0000256" key="1">
    <source>
        <dbReference type="SAM" id="MobiDB-lite"/>
    </source>
</evidence>
<sequence>MLISMAQERLGSDKLAREHRATAAGSRNAAAAEEEVYRGGGRYGIYLSVDLVFVTIASSALEAGRAFRNAYVPLSEQDLVYMRNALPAMDKETSRQQLPQRSATETQPLSVESTVNVTGDNDTEDLDEENVVDPAIYCYPFFPGWGVHLTERARAAQTESKVLSQTLQLRSAKNGDTLIETYIPYFGDDFIPPPPPTEFVAGPAQGSCSSSSSNSRNPSTSSPSAGKDAAPTGVPAVEPSTSTFTPQQIEALLPTYFVPMDAFLAQLPAGYTADHVRAVFSETKAVETVQLGGNTFIRFHGGRDGEGFSKTMLHDQQRRLDFVEPYDAATASSALEKHRPSSSTRGEEEEAQLRRGIAAFKPDPFLLYAFLPLFTRPFQWLPLYDVVQHAPAAVQNKLLPLRAQLTLLYFAQQQQRVQFTPQNGGGVALCGPPTRSLRPETTPLPRVLAELCVLISNRGVVYVEELENDAGQLLSDYAKRHIIAYFGTLRRFLFQHEASFRLSVFTSPTTLYEAGAATGEKEAGTGSEQRALGAQGPASLPTSSPAQTSPSPAAAATADNTPRDGKEANDRHHTTETALPPRPGAGFITNAPPQFLHFSASNFPPHEGGSSDAAASPSDSAADALRQGVVHTPNISRDEAQLDVEGFPRWLASRDLAVQLEKEAKLHDRHMESLTEQLEVVERSNSRKGRKLRRRLAAIVNPNSPFSDPAVLLDAILRYLPPTRHVSLKALLAALPTSMSDFLPNDPVRLFRNSPDKVQLFEYRRKNHLRVMRPGLPLPDGRLRASYTEEELLHLIAAQLPPGQGMYSNALYGNLPYGAREAIRLRHHHLVTLVERYPQYFVVVFSDAAKEAKHRARVSLLRPPPAPRDWSANDVAFESALTAEELESVEKADRAVLLAELPPELLRDTPASRSAAQGREPESEEQN</sequence>
<comment type="caution">
    <text evidence="2">The sequence shown here is derived from an EMBL/GenBank/DDBJ whole genome shotgun (WGS) entry which is preliminary data.</text>
</comment>
<feature type="region of interest" description="Disordered" evidence="1">
    <location>
        <begin position="331"/>
        <end position="350"/>
    </location>
</feature>
<feature type="compositionally biased region" description="Basic and acidic residues" evidence="1">
    <location>
        <begin position="561"/>
        <end position="575"/>
    </location>
</feature>
<feature type="region of interest" description="Disordered" evidence="1">
    <location>
        <begin position="518"/>
        <end position="623"/>
    </location>
</feature>
<feature type="compositionally biased region" description="Low complexity" evidence="1">
    <location>
        <begin position="207"/>
        <end position="224"/>
    </location>
</feature>